<dbReference type="GO" id="GO:0009088">
    <property type="term" value="P:threonine biosynthetic process"/>
    <property type="evidence" value="ECO:0007669"/>
    <property type="project" value="TreeGrafter"/>
</dbReference>
<evidence type="ECO:0000313" key="4">
    <source>
        <dbReference type="Proteomes" id="UP000238322"/>
    </source>
</evidence>
<dbReference type="SUPFAM" id="SSF56112">
    <property type="entry name" value="Protein kinase-like (PK-like)"/>
    <property type="match status" value="1"/>
</dbReference>
<feature type="domain" description="Aminoglycoside phosphotransferase" evidence="2">
    <location>
        <begin position="49"/>
        <end position="243"/>
    </location>
</feature>
<dbReference type="EMBL" id="PUHY01000010">
    <property type="protein sequence ID" value="PQO34133.1"/>
    <property type="molecule type" value="Genomic_DNA"/>
</dbReference>
<dbReference type="AlphaFoldDB" id="A0A2S8FPL5"/>
<dbReference type="OrthoDB" id="4030632at2"/>
<dbReference type="InterPro" id="IPR011009">
    <property type="entry name" value="Kinase-like_dom_sf"/>
</dbReference>
<accession>A0A2S8FPL5</accession>
<comment type="caution">
    <text evidence="3">The sequence shown here is derived from an EMBL/GenBank/DDBJ whole genome shotgun (WGS) entry which is preliminary data.</text>
</comment>
<dbReference type="Pfam" id="PF01636">
    <property type="entry name" value="APH"/>
    <property type="match status" value="1"/>
</dbReference>
<comment type="similarity">
    <text evidence="1">Belongs to the pseudomonas-type ThrB family.</text>
</comment>
<dbReference type="RefSeq" id="WP_105329844.1">
    <property type="nucleotide sequence ID" value="NZ_PUHY01000010.1"/>
</dbReference>
<organism evidence="3 4">
    <name type="scientific">Blastopirellula marina</name>
    <dbReference type="NCBI Taxonomy" id="124"/>
    <lineage>
        <taxon>Bacteria</taxon>
        <taxon>Pseudomonadati</taxon>
        <taxon>Planctomycetota</taxon>
        <taxon>Planctomycetia</taxon>
        <taxon>Pirellulales</taxon>
        <taxon>Pirellulaceae</taxon>
        <taxon>Blastopirellula</taxon>
    </lineage>
</organism>
<dbReference type="InterPro" id="IPR050249">
    <property type="entry name" value="Pseudomonas-type_ThrB"/>
</dbReference>
<protein>
    <recommendedName>
        <fullName evidence="2">Aminoglycoside phosphotransferase domain-containing protein</fullName>
    </recommendedName>
</protein>
<dbReference type="Gene3D" id="3.90.1200.10">
    <property type="match status" value="1"/>
</dbReference>
<dbReference type="InterPro" id="IPR002575">
    <property type="entry name" value="Aminoglycoside_PTrfase"/>
</dbReference>
<dbReference type="Proteomes" id="UP000238322">
    <property type="component" value="Unassembled WGS sequence"/>
</dbReference>
<evidence type="ECO:0000259" key="2">
    <source>
        <dbReference type="Pfam" id="PF01636"/>
    </source>
</evidence>
<evidence type="ECO:0000313" key="3">
    <source>
        <dbReference type="EMBL" id="PQO34133.1"/>
    </source>
</evidence>
<reference evidence="3 4" key="1">
    <citation type="submission" date="2018-02" db="EMBL/GenBank/DDBJ databases">
        <title>Comparative genomes isolates from brazilian mangrove.</title>
        <authorList>
            <person name="Araujo J.E."/>
            <person name="Taketani R.G."/>
            <person name="Silva M.C.P."/>
            <person name="Loureco M.V."/>
            <person name="Andreote F.D."/>
        </authorList>
    </citation>
    <scope>NUCLEOTIDE SEQUENCE [LARGE SCALE GENOMIC DNA]</scope>
    <source>
        <strain evidence="3 4">Hex-1 MGV</strain>
    </source>
</reference>
<evidence type="ECO:0000256" key="1">
    <source>
        <dbReference type="ARBA" id="ARBA00038240"/>
    </source>
</evidence>
<dbReference type="GO" id="GO:0004413">
    <property type="term" value="F:homoserine kinase activity"/>
    <property type="evidence" value="ECO:0007669"/>
    <property type="project" value="TreeGrafter"/>
</dbReference>
<proteinExistence type="inferred from homology"/>
<dbReference type="PANTHER" id="PTHR21064:SF6">
    <property type="entry name" value="AMINOGLYCOSIDE PHOSPHOTRANSFERASE DOMAIN-CONTAINING PROTEIN"/>
    <property type="match status" value="1"/>
</dbReference>
<dbReference type="PANTHER" id="PTHR21064">
    <property type="entry name" value="AMINOGLYCOSIDE PHOSPHOTRANSFERASE DOMAIN-CONTAINING PROTEIN-RELATED"/>
    <property type="match status" value="1"/>
</dbReference>
<sequence>MDPNHLPVDDSTPYHEALEQTFDRWDLVPEKTVLIRDGLNHVFGTESMDGEPVIVRIGDGALRSHGEVAGELLWLNHLNRKGCTVTTPILSRLGELLETIETNHRVMHVACFERFAGETIYPLVDTRWNDELFEKLGREVGRIHRASDELCLPPEQNRKHWYESKLTQFAAPLPAAYNGEVVRAMTAFLDELRKRPTVPRHYGLVHRDLHAGNFLVEAGQIQVIDFDLGCYGWRTMDLGMILFAHYLYPSSCVPNASPALTSHVLGKLVSGYREEYQLDDAQLETLEDAILVSTILNYQVMKPAVDHWQVALGNPAVHVNESIAWIEQLWIRGEKLEIIRP</sequence>
<gene>
    <name evidence="3" type="ORF">C5Y83_11365</name>
</gene>
<name>A0A2S8FPL5_9BACT</name>